<dbReference type="EMBL" id="LUGM01000002">
    <property type="protein sequence ID" value="KYH13453.1"/>
    <property type="molecule type" value="Genomic_DNA"/>
</dbReference>
<evidence type="ECO:0000256" key="3">
    <source>
        <dbReference type="ARBA" id="ARBA00007106"/>
    </source>
</evidence>
<sequence length="232" mass="25871">MLYQHGTLGTLMAGMLDGTAKISDILQHGDLGIGTLTGSDGEVIIVDGIAYHANEHNEFTELTGNEMTPFATVTPFDPDLQFDVRVISDQEAVLNEVLHQVNSENIFIAVKITGKFEMMHVRMMPKQDKPYTRLIESAKRQPEYTKEQIHGTVVGFFSPQLFHGIAAGGFHLHFVDDDHTFGGHVLDFEMNSGSVEVSKIETLEQHFPTDNEEFLEADIDYSNINEDISEAE</sequence>
<evidence type="ECO:0000313" key="12">
    <source>
        <dbReference type="EMBL" id="KYH13453.1"/>
    </source>
</evidence>
<reference evidence="12 13" key="1">
    <citation type="submission" date="2016-02" db="EMBL/GenBank/DDBJ databases">
        <title>Draft genome sequence of hydrocarbon degrading Staphylococcus saprophyticus Strain CNV2, isolated from crude-oil contaminated soil from Noonmati Oil Refinery, Guwahati, Assam, India.</title>
        <authorList>
            <person name="Mukherjee A."/>
            <person name="Chettri B."/>
            <person name="Langpoklakpam J."/>
            <person name="Singh A.K."/>
            <person name="Chattopadhyay D.J."/>
        </authorList>
    </citation>
    <scope>NUCLEOTIDE SEQUENCE [LARGE SCALE GENOMIC DNA]</scope>
    <source>
        <strain evidence="12 13">CNV2</strain>
    </source>
</reference>
<reference evidence="10 14" key="2">
    <citation type="submission" date="2019-07" db="EMBL/GenBank/DDBJ databases">
        <title>Whole genome shotgun sequence of Staphylococcus kloosii NBRC 109624.</title>
        <authorList>
            <person name="Hosoyama A."/>
            <person name="Uohara A."/>
            <person name="Ohji S."/>
            <person name="Ichikawa N."/>
        </authorList>
    </citation>
    <scope>NUCLEOTIDE SEQUENCE [LARGE SCALE GENOMIC DNA]</scope>
    <source>
        <strain evidence="10 14">NBRC 109624</strain>
    </source>
</reference>
<comment type="pathway">
    <text evidence="2 9">Polyol metabolism; (R,R)-butane-2,3-diol biosynthesis; (R,R)-butane-2,3-diol from pyruvate: step 2/3.</text>
</comment>
<dbReference type="GeneID" id="69904447"/>
<dbReference type="Proteomes" id="UP000706163">
    <property type="component" value="Unassembled WGS sequence"/>
</dbReference>
<evidence type="ECO:0000313" key="10">
    <source>
        <dbReference type="EMBL" id="GEP82239.1"/>
    </source>
</evidence>
<keyword evidence="6 9" id="KW-0210">Decarboxylase</keyword>
<dbReference type="SUPFAM" id="SSF117856">
    <property type="entry name" value="AF0104/ALDC/Ptd012-like"/>
    <property type="match status" value="1"/>
</dbReference>
<evidence type="ECO:0000313" key="14">
    <source>
        <dbReference type="Proteomes" id="UP000321040"/>
    </source>
</evidence>
<evidence type="ECO:0000256" key="9">
    <source>
        <dbReference type="PIRNR" id="PIRNR001332"/>
    </source>
</evidence>
<dbReference type="InterPro" id="IPR005128">
    <property type="entry name" value="Acetolactate_a_deCO2ase"/>
</dbReference>
<gene>
    <name evidence="11" type="primary">budA</name>
    <name evidence="12" type="ORF">A0131_01325</name>
    <name evidence="11" type="ORF">K8V85_06735</name>
    <name evidence="10" type="ORF">SKL01_14170</name>
</gene>
<reference evidence="11" key="4">
    <citation type="submission" date="2021-09" db="EMBL/GenBank/DDBJ databases">
        <authorList>
            <person name="Gilroy R."/>
        </authorList>
    </citation>
    <scope>NUCLEOTIDE SEQUENCE</scope>
    <source>
        <strain evidence="11">CHK149-3286</strain>
    </source>
</reference>
<evidence type="ECO:0000256" key="8">
    <source>
        <dbReference type="ARBA" id="ARBA00023239"/>
    </source>
</evidence>
<dbReference type="EMBL" id="BKAQ01000011">
    <property type="protein sequence ID" value="GEP82239.1"/>
    <property type="molecule type" value="Genomic_DNA"/>
</dbReference>
<dbReference type="GO" id="GO:0045151">
    <property type="term" value="P:acetoin biosynthetic process"/>
    <property type="evidence" value="ECO:0007669"/>
    <property type="project" value="UniProtKB-UniRule"/>
</dbReference>
<keyword evidence="8 9" id="KW-0456">Lyase</keyword>
<dbReference type="Proteomes" id="UP000075418">
    <property type="component" value="Unassembled WGS sequence"/>
</dbReference>
<evidence type="ECO:0000256" key="4">
    <source>
        <dbReference type="ARBA" id="ARBA00013204"/>
    </source>
</evidence>
<comment type="caution">
    <text evidence="12">The sequence shown here is derived from an EMBL/GenBank/DDBJ whole genome shotgun (WGS) entry which is preliminary data.</text>
</comment>
<accession>A0A2T4R9Q7</accession>
<accession>A0A151A2A8</accession>
<evidence type="ECO:0000256" key="2">
    <source>
        <dbReference type="ARBA" id="ARBA00005170"/>
    </source>
</evidence>
<evidence type="ECO:0000313" key="13">
    <source>
        <dbReference type="Proteomes" id="UP000075418"/>
    </source>
</evidence>
<dbReference type="PIRSF" id="PIRSF001332">
    <property type="entry name" value="Acetolac_decarb"/>
    <property type="match status" value="1"/>
</dbReference>
<evidence type="ECO:0000313" key="11">
    <source>
        <dbReference type="EMBL" id="HJF67991.1"/>
    </source>
</evidence>
<protein>
    <recommendedName>
        <fullName evidence="5 9">Alpha-acetolactate decarboxylase</fullName>
        <ecNumber evidence="4 9">4.1.1.5</ecNumber>
    </recommendedName>
</protein>
<dbReference type="NCBIfam" id="TIGR01252">
    <property type="entry name" value="acetolac_decarb"/>
    <property type="match status" value="1"/>
</dbReference>
<dbReference type="AlphaFoldDB" id="A0A151A2A8"/>
<dbReference type="Proteomes" id="UP000321040">
    <property type="component" value="Unassembled WGS sequence"/>
</dbReference>
<comment type="similarity">
    <text evidence="3 9">Belongs to the alpha-acetolactate decarboxylase family.</text>
</comment>
<dbReference type="Gene3D" id="3.30.1330.80">
    <property type="entry name" value="Hypothetical protein, similar to alpha- acetolactate decarboxylase, domain 2"/>
    <property type="match status" value="2"/>
</dbReference>
<name>A0A151A2A8_9STAP</name>
<evidence type="ECO:0000256" key="1">
    <source>
        <dbReference type="ARBA" id="ARBA00001784"/>
    </source>
</evidence>
<dbReference type="PANTHER" id="PTHR35524:SF1">
    <property type="entry name" value="ALPHA-ACETOLACTATE DECARBOXYLASE"/>
    <property type="match status" value="1"/>
</dbReference>
<dbReference type="EC" id="4.1.1.5" evidence="4 9"/>
<evidence type="ECO:0000256" key="7">
    <source>
        <dbReference type="ARBA" id="ARBA00023061"/>
    </source>
</evidence>
<keyword evidence="7 9" id="KW-0005">Acetoin biosynthesis</keyword>
<keyword evidence="14" id="KW-1185">Reference proteome</keyword>
<dbReference type="KEGG" id="skl:C7J89_03770"/>
<dbReference type="CDD" id="cd17299">
    <property type="entry name" value="acetolactate_decarboxylase"/>
    <property type="match status" value="1"/>
</dbReference>
<dbReference type="Pfam" id="PF03306">
    <property type="entry name" value="AAL_decarboxy"/>
    <property type="match status" value="1"/>
</dbReference>
<dbReference type="UniPathway" id="UPA00626">
    <property type="reaction ID" value="UER00678"/>
</dbReference>
<proteinExistence type="inferred from homology"/>
<organism evidence="12 13">
    <name type="scientific">Staphylococcus kloosii</name>
    <dbReference type="NCBI Taxonomy" id="29384"/>
    <lineage>
        <taxon>Bacteria</taxon>
        <taxon>Bacillati</taxon>
        <taxon>Bacillota</taxon>
        <taxon>Bacilli</taxon>
        <taxon>Bacillales</taxon>
        <taxon>Staphylococcaceae</taxon>
        <taxon>Staphylococcus</taxon>
    </lineage>
</organism>
<dbReference type="EMBL" id="DYVT01000074">
    <property type="protein sequence ID" value="HJF67991.1"/>
    <property type="molecule type" value="Genomic_DNA"/>
</dbReference>
<comment type="catalytic activity">
    <reaction evidence="1 9">
        <text>(2S)-2-acetolactate + H(+) = (R)-acetoin + CO2</text>
        <dbReference type="Rhea" id="RHEA:21580"/>
        <dbReference type="ChEBI" id="CHEBI:15378"/>
        <dbReference type="ChEBI" id="CHEBI:15686"/>
        <dbReference type="ChEBI" id="CHEBI:16526"/>
        <dbReference type="ChEBI" id="CHEBI:58476"/>
        <dbReference type="EC" id="4.1.1.5"/>
    </reaction>
</comment>
<evidence type="ECO:0000256" key="5">
    <source>
        <dbReference type="ARBA" id="ARBA00020164"/>
    </source>
</evidence>
<dbReference type="GO" id="GO:0047605">
    <property type="term" value="F:acetolactate decarboxylase activity"/>
    <property type="evidence" value="ECO:0007669"/>
    <property type="project" value="UniProtKB-UniRule"/>
</dbReference>
<dbReference type="PANTHER" id="PTHR35524">
    <property type="entry name" value="ALPHA-ACETOLACTATE DECARBOXYLASE"/>
    <property type="match status" value="1"/>
</dbReference>
<evidence type="ECO:0000256" key="6">
    <source>
        <dbReference type="ARBA" id="ARBA00022793"/>
    </source>
</evidence>
<dbReference type="OrthoDB" id="8612680at2"/>
<dbReference type="RefSeq" id="WP_061853684.1">
    <property type="nucleotide sequence ID" value="NZ_BKAQ01000011.1"/>
</dbReference>
<reference evidence="11" key="3">
    <citation type="journal article" date="2021" name="PeerJ">
        <title>Extensive microbial diversity within the chicken gut microbiome revealed by metagenomics and culture.</title>
        <authorList>
            <person name="Gilroy R."/>
            <person name="Ravi A."/>
            <person name="Getino M."/>
            <person name="Pursley I."/>
            <person name="Horton D.L."/>
            <person name="Alikhan N.F."/>
            <person name="Baker D."/>
            <person name="Gharbi K."/>
            <person name="Hall N."/>
            <person name="Watson M."/>
            <person name="Adriaenssens E.M."/>
            <person name="Foster-Nyarko E."/>
            <person name="Jarju S."/>
            <person name="Secka A."/>
            <person name="Antonio M."/>
            <person name="Oren A."/>
            <person name="Chaudhuri R.R."/>
            <person name="La Ragione R."/>
            <person name="Hildebrand F."/>
            <person name="Pallen M.J."/>
        </authorList>
    </citation>
    <scope>NUCLEOTIDE SEQUENCE</scope>
    <source>
        <strain evidence="11">CHK149-3286</strain>
    </source>
</reference>